<name>A0A2P6S4W8_ROSCH</name>
<dbReference type="EMBL" id="PDCK01000040">
    <property type="protein sequence ID" value="PRQ53718.1"/>
    <property type="molecule type" value="Genomic_DNA"/>
</dbReference>
<dbReference type="AlphaFoldDB" id="A0A2P6S4W8"/>
<dbReference type="Proteomes" id="UP000238479">
    <property type="component" value="Chromosome 2"/>
</dbReference>
<reference evidence="1 2" key="1">
    <citation type="journal article" date="2018" name="Nat. Genet.">
        <title>The Rosa genome provides new insights in the design of modern roses.</title>
        <authorList>
            <person name="Bendahmane M."/>
        </authorList>
    </citation>
    <scope>NUCLEOTIDE SEQUENCE [LARGE SCALE GENOMIC DNA]</scope>
    <source>
        <strain evidence="2">cv. Old Blush</strain>
    </source>
</reference>
<accession>A0A2P6S4W8</accession>
<evidence type="ECO:0000313" key="2">
    <source>
        <dbReference type="Proteomes" id="UP000238479"/>
    </source>
</evidence>
<dbReference type="Gramene" id="PRQ53718">
    <property type="protein sequence ID" value="PRQ53718"/>
    <property type="gene ID" value="RchiOBHm_Chr2g0169601"/>
</dbReference>
<proteinExistence type="predicted"/>
<keyword evidence="2" id="KW-1185">Reference proteome</keyword>
<comment type="caution">
    <text evidence="1">The sequence shown here is derived from an EMBL/GenBank/DDBJ whole genome shotgun (WGS) entry which is preliminary data.</text>
</comment>
<protein>
    <submittedName>
        <fullName evidence="1">Uncharacterized protein</fullName>
    </submittedName>
</protein>
<sequence>MQFWTVNWMGWEEWHENDKILLLVPFSHHILFTMFVRGVEDAKIEVLLQSLYLEFDSQYMRDVWSVVYKFV</sequence>
<organism evidence="1 2">
    <name type="scientific">Rosa chinensis</name>
    <name type="common">China rose</name>
    <dbReference type="NCBI Taxonomy" id="74649"/>
    <lineage>
        <taxon>Eukaryota</taxon>
        <taxon>Viridiplantae</taxon>
        <taxon>Streptophyta</taxon>
        <taxon>Embryophyta</taxon>
        <taxon>Tracheophyta</taxon>
        <taxon>Spermatophyta</taxon>
        <taxon>Magnoliopsida</taxon>
        <taxon>eudicotyledons</taxon>
        <taxon>Gunneridae</taxon>
        <taxon>Pentapetalae</taxon>
        <taxon>rosids</taxon>
        <taxon>fabids</taxon>
        <taxon>Rosales</taxon>
        <taxon>Rosaceae</taxon>
        <taxon>Rosoideae</taxon>
        <taxon>Rosoideae incertae sedis</taxon>
        <taxon>Rosa</taxon>
    </lineage>
</organism>
<gene>
    <name evidence="1" type="ORF">RchiOBHm_Chr2g0169601</name>
</gene>
<evidence type="ECO:0000313" key="1">
    <source>
        <dbReference type="EMBL" id="PRQ53718.1"/>
    </source>
</evidence>